<protein>
    <submittedName>
        <fullName evidence="1">Uncharacterized protein</fullName>
    </submittedName>
</protein>
<sequence length="27" mass="2748">MKDGSLQLVFEAGKIVGISLGAGLDKT</sequence>
<feature type="non-terminal residue" evidence="1">
    <location>
        <position position="27"/>
    </location>
</feature>
<gene>
    <name evidence="1" type="ORF">LCGC14_2096830</name>
</gene>
<proteinExistence type="predicted"/>
<name>A0A0F9EB45_9ZZZZ</name>
<organism evidence="1">
    <name type="scientific">marine sediment metagenome</name>
    <dbReference type="NCBI Taxonomy" id="412755"/>
    <lineage>
        <taxon>unclassified sequences</taxon>
        <taxon>metagenomes</taxon>
        <taxon>ecological metagenomes</taxon>
    </lineage>
</organism>
<dbReference type="AlphaFoldDB" id="A0A0F9EB45"/>
<comment type="caution">
    <text evidence="1">The sequence shown here is derived from an EMBL/GenBank/DDBJ whole genome shotgun (WGS) entry which is preliminary data.</text>
</comment>
<accession>A0A0F9EB45</accession>
<evidence type="ECO:0000313" key="1">
    <source>
        <dbReference type="EMBL" id="KKL71243.1"/>
    </source>
</evidence>
<reference evidence="1" key="1">
    <citation type="journal article" date="2015" name="Nature">
        <title>Complex archaea that bridge the gap between prokaryotes and eukaryotes.</title>
        <authorList>
            <person name="Spang A."/>
            <person name="Saw J.H."/>
            <person name="Jorgensen S.L."/>
            <person name="Zaremba-Niedzwiedzka K."/>
            <person name="Martijn J."/>
            <person name="Lind A.E."/>
            <person name="van Eijk R."/>
            <person name="Schleper C."/>
            <person name="Guy L."/>
            <person name="Ettema T.J."/>
        </authorList>
    </citation>
    <scope>NUCLEOTIDE SEQUENCE</scope>
</reference>
<dbReference type="EMBL" id="LAZR01025650">
    <property type="protein sequence ID" value="KKL71243.1"/>
    <property type="molecule type" value="Genomic_DNA"/>
</dbReference>